<proteinExistence type="predicted"/>
<sequence>MKVKKKWHVAILAALMLSAAGAFYYEGKPEKAKASEEQQKQPVIERSNEEKIKNKPEEDKSPETDSTTNEPAEVTEKQQSEQNVQEEEMVIRGYTYFRLMDKEKYPKHAYKIEAAESIGAEVFAIPYSDVYALVKDGKEIGAMTVGNVQTHPAYVDYIKEVLEFYNQTGLYHNLDVVLETGATVTVEADKGVYYQISLMKDGWISVQYR</sequence>
<dbReference type="OrthoDB" id="2963116at2"/>
<evidence type="ECO:0000256" key="2">
    <source>
        <dbReference type="SAM" id="SignalP"/>
    </source>
</evidence>
<evidence type="ECO:0000313" key="4">
    <source>
        <dbReference type="Proteomes" id="UP000441354"/>
    </source>
</evidence>
<evidence type="ECO:0000256" key="1">
    <source>
        <dbReference type="SAM" id="MobiDB-lite"/>
    </source>
</evidence>
<dbReference type="RefSeq" id="WP_151573943.1">
    <property type="nucleotide sequence ID" value="NZ_WBOT01000003.1"/>
</dbReference>
<gene>
    <name evidence="3" type="ORF">F7732_11165</name>
</gene>
<organism evidence="3 4">
    <name type="scientific">Bacillus mesophilum</name>
    <dbReference type="NCBI Taxonomy" id="1071718"/>
    <lineage>
        <taxon>Bacteria</taxon>
        <taxon>Bacillati</taxon>
        <taxon>Bacillota</taxon>
        <taxon>Bacilli</taxon>
        <taxon>Bacillales</taxon>
        <taxon>Bacillaceae</taxon>
        <taxon>Bacillus</taxon>
    </lineage>
</organism>
<reference evidence="3 4" key="1">
    <citation type="journal article" date="2014" name="Arch. Microbiol.">
        <title>Bacillus mesophilum sp. nov., strain IITR-54T, a novel 4-chlorobiphenyl dechlorinating bacterium.</title>
        <authorList>
            <person name="Manickam N."/>
            <person name="Singh N.K."/>
            <person name="Bajaj A."/>
            <person name="Kumar R.M."/>
            <person name="Kaur G."/>
            <person name="Kaur N."/>
            <person name="Bala M."/>
            <person name="Kumar A."/>
            <person name="Mayilraj S."/>
        </authorList>
    </citation>
    <scope>NUCLEOTIDE SEQUENCE [LARGE SCALE GENOMIC DNA]</scope>
    <source>
        <strain evidence="3 4">IITR-54</strain>
    </source>
</reference>
<feature type="region of interest" description="Disordered" evidence="1">
    <location>
        <begin position="28"/>
        <end position="85"/>
    </location>
</feature>
<feature type="signal peptide" evidence="2">
    <location>
        <begin position="1"/>
        <end position="24"/>
    </location>
</feature>
<feature type="compositionally biased region" description="Basic and acidic residues" evidence="1">
    <location>
        <begin position="28"/>
        <end position="39"/>
    </location>
</feature>
<comment type="caution">
    <text evidence="3">The sequence shown here is derived from an EMBL/GenBank/DDBJ whole genome shotgun (WGS) entry which is preliminary data.</text>
</comment>
<protein>
    <submittedName>
        <fullName evidence="3">Uncharacterized protein</fullName>
    </submittedName>
</protein>
<evidence type="ECO:0000313" key="3">
    <source>
        <dbReference type="EMBL" id="KAB2332644.1"/>
    </source>
</evidence>
<name>A0A7V7RLG7_9BACI</name>
<accession>A0A7V7RLG7</accession>
<dbReference type="AlphaFoldDB" id="A0A7V7RLG7"/>
<keyword evidence="2" id="KW-0732">Signal</keyword>
<feature type="compositionally biased region" description="Basic and acidic residues" evidence="1">
    <location>
        <begin position="46"/>
        <end position="63"/>
    </location>
</feature>
<keyword evidence="4" id="KW-1185">Reference proteome</keyword>
<dbReference type="Proteomes" id="UP000441354">
    <property type="component" value="Unassembled WGS sequence"/>
</dbReference>
<dbReference type="EMBL" id="WBOT01000003">
    <property type="protein sequence ID" value="KAB2332644.1"/>
    <property type="molecule type" value="Genomic_DNA"/>
</dbReference>
<feature type="chain" id="PRO_5038928656" evidence="2">
    <location>
        <begin position="25"/>
        <end position="209"/>
    </location>
</feature>